<feature type="chain" id="PRO_5003000079" description="DUF4300 domain-containing protein" evidence="2">
    <location>
        <begin position="28"/>
        <end position="324"/>
    </location>
</feature>
<keyword evidence="2" id="KW-0732">Signal</keyword>
<dbReference type="Proteomes" id="UP000006233">
    <property type="component" value="Unassembled WGS sequence"/>
</dbReference>
<proteinExistence type="predicted"/>
<evidence type="ECO:0000313" key="5">
    <source>
        <dbReference type="Proteomes" id="UP000006233"/>
    </source>
</evidence>
<dbReference type="InterPro" id="IPR025389">
    <property type="entry name" value="DUF4300"/>
</dbReference>
<dbReference type="STRING" id="634994.GCWU000323_00679"/>
<gene>
    <name evidence="4" type="ORF">GCWU000323_00679</name>
</gene>
<dbReference type="eggNOG" id="ENOG502ZA0R">
    <property type="taxonomic scope" value="Bacteria"/>
</dbReference>
<dbReference type="Pfam" id="PF14133">
    <property type="entry name" value="DUF4300"/>
    <property type="match status" value="1"/>
</dbReference>
<organism evidence="4 5">
    <name type="scientific">Leptotrichia hofstadii F0254</name>
    <dbReference type="NCBI Taxonomy" id="634994"/>
    <lineage>
        <taxon>Bacteria</taxon>
        <taxon>Fusobacteriati</taxon>
        <taxon>Fusobacteriota</taxon>
        <taxon>Fusobacteriia</taxon>
        <taxon>Fusobacteriales</taxon>
        <taxon>Leptotrichiaceae</taxon>
        <taxon>Leptotrichia</taxon>
    </lineage>
</organism>
<dbReference type="PROSITE" id="PS51257">
    <property type="entry name" value="PROKAR_LIPOPROTEIN"/>
    <property type="match status" value="1"/>
</dbReference>
<feature type="region of interest" description="Disordered" evidence="1">
    <location>
        <begin position="28"/>
        <end position="48"/>
    </location>
</feature>
<accession>C9MVK7</accession>
<name>C9MVK7_9FUSO</name>
<protein>
    <recommendedName>
        <fullName evidence="3">DUF4300 domain-containing protein</fullName>
    </recommendedName>
</protein>
<dbReference type="HOGENOM" id="CLU_061772_1_0_0"/>
<comment type="caution">
    <text evidence="4">The sequence shown here is derived from an EMBL/GenBank/DDBJ whole genome shotgun (WGS) entry which is preliminary data.</text>
</comment>
<evidence type="ECO:0000313" key="4">
    <source>
        <dbReference type="EMBL" id="EEX75429.1"/>
    </source>
</evidence>
<dbReference type="AlphaFoldDB" id="C9MVK7"/>
<evidence type="ECO:0000256" key="1">
    <source>
        <dbReference type="SAM" id="MobiDB-lite"/>
    </source>
</evidence>
<reference evidence="4 5" key="1">
    <citation type="submission" date="2009-09" db="EMBL/GenBank/DDBJ databases">
        <authorList>
            <person name="Weinstock G."/>
            <person name="Sodergren E."/>
            <person name="Clifton S."/>
            <person name="Fulton L."/>
            <person name="Fulton B."/>
            <person name="Courtney L."/>
            <person name="Fronick C."/>
            <person name="Harrison M."/>
            <person name="Strong C."/>
            <person name="Farmer C."/>
            <person name="Delahaunty K."/>
            <person name="Markovic C."/>
            <person name="Hall O."/>
            <person name="Minx P."/>
            <person name="Tomlinson C."/>
            <person name="Mitreva M."/>
            <person name="Nelson J."/>
            <person name="Hou S."/>
            <person name="Wollam A."/>
            <person name="Pepin K.H."/>
            <person name="Johnson M."/>
            <person name="Bhonagiri V."/>
            <person name="Nash W.E."/>
            <person name="Warren W."/>
            <person name="Chinwalla A."/>
            <person name="Mardis E.R."/>
            <person name="Wilson R.K."/>
        </authorList>
    </citation>
    <scope>NUCLEOTIDE SEQUENCE [LARGE SCALE GENOMIC DNA]</scope>
    <source>
        <strain evidence="4 5">F0254</strain>
    </source>
</reference>
<feature type="signal peptide" evidence="2">
    <location>
        <begin position="1"/>
        <end position="27"/>
    </location>
</feature>
<sequence>MVNTMRNRKLLLILALTIILTAGCSRKSDSKANDLKKQNTTESGKVTGTSEKEYLKSINYSNLADKTVKEEVQKNLENAGVNPSNINLFFKSVNYYNEATQNKGLIKEGFVNSENINPTYDEVAIQQIWDKKNKNFPGFNCRITAFTFMKDNIKVEKPVVKTGEMLFMDMESLKNVPFELFSQNEKDRFVNLFSEIPTKATKDVNIHVENVKNVWKERGVTFDKNSKISMISVFFHFNDEPEENILFIGHVGVLVPENNGKLIFIEKLAFQQPYQVLKFNNRTELNDYLMNKYDTAWGQQTAKPFIMENDELLKGYRGNPNNNK</sequence>
<feature type="domain" description="DUF4300" evidence="3">
    <location>
        <begin position="59"/>
        <end position="313"/>
    </location>
</feature>
<evidence type="ECO:0000259" key="3">
    <source>
        <dbReference type="Pfam" id="PF14133"/>
    </source>
</evidence>
<evidence type="ECO:0000256" key="2">
    <source>
        <dbReference type="SAM" id="SignalP"/>
    </source>
</evidence>
<feature type="compositionally biased region" description="Basic and acidic residues" evidence="1">
    <location>
        <begin position="28"/>
        <end position="39"/>
    </location>
</feature>
<dbReference type="EMBL" id="ACVB02000007">
    <property type="protein sequence ID" value="EEX75429.1"/>
    <property type="molecule type" value="Genomic_DNA"/>
</dbReference>